<dbReference type="InterPro" id="IPR043519">
    <property type="entry name" value="NT_sf"/>
</dbReference>
<dbReference type="RefSeq" id="WP_005531117.1">
    <property type="nucleotide sequence ID" value="NZ_BJLD01000002.1"/>
</dbReference>
<gene>
    <name evidence="2" type="ORF">Cst04h_12890</name>
</gene>
<organism evidence="2 3">
    <name type="scientific">Corynebacterium striatum</name>
    <dbReference type="NCBI Taxonomy" id="43770"/>
    <lineage>
        <taxon>Bacteria</taxon>
        <taxon>Bacillati</taxon>
        <taxon>Actinomycetota</taxon>
        <taxon>Actinomycetes</taxon>
        <taxon>Mycobacteriales</taxon>
        <taxon>Corynebacteriaceae</taxon>
        <taxon>Corynebacterium</taxon>
    </lineage>
</organism>
<dbReference type="EMBL" id="BJLD01000002">
    <property type="protein sequence ID" value="GEA43119.1"/>
    <property type="molecule type" value="Genomic_DNA"/>
</dbReference>
<comment type="caution">
    <text evidence="2">The sequence shown here is derived from an EMBL/GenBank/DDBJ whole genome shotgun (WGS) entry which is preliminary data.</text>
</comment>
<dbReference type="Proteomes" id="UP000315234">
    <property type="component" value="Unassembled WGS sequence"/>
</dbReference>
<reference evidence="2 3" key="1">
    <citation type="submission" date="2019-06" db="EMBL/GenBank/DDBJ databases">
        <title>Draft genome sequence of Corynebacterium striatum NBRC 15291.</title>
        <authorList>
            <person name="Miura T."/>
            <person name="Furukawa M."/>
            <person name="Shimamura M."/>
            <person name="Ohyama Y."/>
            <person name="Yamazoe A."/>
            <person name="Kawasaki H."/>
        </authorList>
    </citation>
    <scope>NUCLEOTIDE SEQUENCE [LARGE SCALE GENOMIC DNA]</scope>
    <source>
        <strain evidence="2 3">NBRC 15291</strain>
    </source>
</reference>
<name>A0AAQ1TXS7_CORST</name>
<sequence>MRQNTIDSIISPEELLGLNDLADRFGSIVPIISAFLGGSLVEGWGNSTSDIDVLVLLNSIQDISQLKKSLPDVLQPQDSWVDQGESLIVSSVFGSRRSDIEVHALEGVERAYSRLLDSAEPANFPNLVSQGELELFRDLVIGIPVIGEANFTSLKNTVDNRVLCRSIRRRSEYQASAHLEDLQGALDSGNVVSALLTSRSSLGSSVDAWIAYKGHSNPKEKWRGTKLLDLEEREMLARYLELECGSGSSRDADILSDSRARALASQEFLLFDI</sequence>
<feature type="domain" description="Polymerase nucleotidyl transferase" evidence="1">
    <location>
        <begin position="20"/>
        <end position="67"/>
    </location>
</feature>
<dbReference type="InterPro" id="IPR002934">
    <property type="entry name" value="Polymerase_NTP_transf_dom"/>
</dbReference>
<dbReference type="SUPFAM" id="SSF81301">
    <property type="entry name" value="Nucleotidyltransferase"/>
    <property type="match status" value="1"/>
</dbReference>
<accession>A0AAQ1TXS7</accession>
<dbReference type="Pfam" id="PF01909">
    <property type="entry name" value="NTP_transf_2"/>
    <property type="match status" value="1"/>
</dbReference>
<proteinExistence type="predicted"/>
<evidence type="ECO:0000313" key="2">
    <source>
        <dbReference type="EMBL" id="GEA43119.1"/>
    </source>
</evidence>
<dbReference type="GO" id="GO:0016779">
    <property type="term" value="F:nucleotidyltransferase activity"/>
    <property type="evidence" value="ECO:0007669"/>
    <property type="project" value="InterPro"/>
</dbReference>
<dbReference type="AlphaFoldDB" id="A0AAQ1TXS7"/>
<evidence type="ECO:0000313" key="3">
    <source>
        <dbReference type="Proteomes" id="UP000315234"/>
    </source>
</evidence>
<protein>
    <recommendedName>
        <fullName evidence="1">Polymerase nucleotidyl transferase domain-containing protein</fullName>
    </recommendedName>
</protein>
<evidence type="ECO:0000259" key="1">
    <source>
        <dbReference type="Pfam" id="PF01909"/>
    </source>
</evidence>